<evidence type="ECO:0000256" key="4">
    <source>
        <dbReference type="ARBA" id="ARBA00022842"/>
    </source>
</evidence>
<feature type="domain" description="Coenzyme F420:L-glutamate ligase-like" evidence="8">
    <location>
        <begin position="15"/>
        <end position="234"/>
    </location>
</feature>
<keyword evidence="2" id="KW-0479">Metal-binding</keyword>
<dbReference type="NCBIfam" id="TIGR01916">
    <property type="entry name" value="F420_cofE"/>
    <property type="match status" value="1"/>
</dbReference>
<evidence type="ECO:0000259" key="8">
    <source>
        <dbReference type="Pfam" id="PF01996"/>
    </source>
</evidence>
<accession>A0A974ABX4</accession>
<keyword evidence="5" id="KW-0630">Potassium</keyword>
<keyword evidence="7" id="KW-0464">Manganese</keyword>
<proteinExistence type="predicted"/>
<dbReference type="AlphaFoldDB" id="A0A974ABX4"/>
<keyword evidence="1 9" id="KW-0436">Ligase</keyword>
<evidence type="ECO:0000256" key="5">
    <source>
        <dbReference type="ARBA" id="ARBA00022958"/>
    </source>
</evidence>
<organism evidence="9">
    <name type="scientific">Bradyrhizobium quebecense</name>
    <dbReference type="NCBI Taxonomy" id="2748629"/>
    <lineage>
        <taxon>Bacteria</taxon>
        <taxon>Pseudomonadati</taxon>
        <taxon>Pseudomonadota</taxon>
        <taxon>Alphaproteobacteria</taxon>
        <taxon>Hyphomicrobiales</taxon>
        <taxon>Nitrobacteraceae</taxon>
        <taxon>Bradyrhizobium</taxon>
    </lineage>
</organism>
<dbReference type="Gene3D" id="3.90.1660.10">
    <property type="entry name" value="CofE-like domain"/>
    <property type="match status" value="1"/>
</dbReference>
<evidence type="ECO:0000256" key="1">
    <source>
        <dbReference type="ARBA" id="ARBA00022598"/>
    </source>
</evidence>
<dbReference type="Pfam" id="PF01996">
    <property type="entry name" value="F420_ligase"/>
    <property type="match status" value="1"/>
</dbReference>
<dbReference type="Gene3D" id="3.30.1330.100">
    <property type="entry name" value="CofE-like"/>
    <property type="match status" value="1"/>
</dbReference>
<evidence type="ECO:0000256" key="6">
    <source>
        <dbReference type="ARBA" id="ARBA00023134"/>
    </source>
</evidence>
<name>A0A974ABX4_9BRAD</name>
<dbReference type="EC" id="6.3.2.31" evidence="9"/>
<dbReference type="PANTHER" id="PTHR47917:SF1">
    <property type="entry name" value="COENZYME F420:L-GLUTAMATE LIGASE"/>
    <property type="match status" value="1"/>
</dbReference>
<protein>
    <submittedName>
        <fullName evidence="9">Coenzyme F420-0:L-glutamate ligase</fullName>
        <ecNumber evidence="9">6.3.2.31</ecNumber>
    </submittedName>
</protein>
<dbReference type="GO" id="GO:0046872">
    <property type="term" value="F:metal ion binding"/>
    <property type="evidence" value="ECO:0007669"/>
    <property type="project" value="UniProtKB-KW"/>
</dbReference>
<comment type="caution">
    <text evidence="9">The sequence shown here is derived from an EMBL/GenBank/DDBJ whole genome shotgun (WGS) entry which is preliminary data.</text>
</comment>
<evidence type="ECO:0000256" key="2">
    <source>
        <dbReference type="ARBA" id="ARBA00022723"/>
    </source>
</evidence>
<evidence type="ECO:0000313" key="9">
    <source>
        <dbReference type="EMBL" id="NVL05656.1"/>
    </source>
</evidence>
<dbReference type="PANTHER" id="PTHR47917">
    <property type="match status" value="1"/>
</dbReference>
<keyword evidence="4" id="KW-0460">Magnesium</keyword>
<dbReference type="InterPro" id="IPR008225">
    <property type="entry name" value="F420-0_g-glutamyl_ligase"/>
</dbReference>
<dbReference type="EMBL" id="JABWSX010000001">
    <property type="protein sequence ID" value="NVL05656.1"/>
    <property type="molecule type" value="Genomic_DNA"/>
</dbReference>
<dbReference type="GO" id="GO:0005525">
    <property type="term" value="F:GTP binding"/>
    <property type="evidence" value="ECO:0007669"/>
    <property type="project" value="UniProtKB-KW"/>
</dbReference>
<sequence>MPVGTRVEYIALQDIRRVEPGEDLAALIGQSLAGMSLELQRGDILVIAQKIVSKSEGRYVRLSDAEPSPAALELAATVGKDPRFLEVVLRESTEVVKTRPNVVIAAHRLGFVMANAGIDQSNIEHCEGEERVLLLPEDPDGSAQRLKVALDAAGDLNLGIIINDSFGRPWRNGVVGVAIGAAGIPSLLSQIGVPDMFGRAMRVTEIAIADEIAGAASLLMGQAGEGMPIILVRGLTFDGAVSPAAALARPKSQDMFR</sequence>
<dbReference type="InterPro" id="IPR002847">
    <property type="entry name" value="F420-0_gamma-glut_ligase-dom"/>
</dbReference>
<gene>
    <name evidence="9" type="primary">cofE</name>
    <name evidence="9" type="ORF">HU230_07995</name>
</gene>
<dbReference type="GO" id="GO:0052618">
    <property type="term" value="F:coenzyme F420-0:L-glutamate ligase activity"/>
    <property type="evidence" value="ECO:0007669"/>
    <property type="project" value="UniProtKB-EC"/>
</dbReference>
<reference evidence="9" key="1">
    <citation type="submission" date="2020-06" db="EMBL/GenBank/DDBJ databases">
        <title>Whole Genome Sequence of Bradyrhizobium sp. Strain 66S1MB.</title>
        <authorList>
            <person name="Bromfield E."/>
            <person name="Cloutier S."/>
        </authorList>
    </citation>
    <scope>NUCLEOTIDE SEQUENCE</scope>
    <source>
        <strain evidence="9">66S1MB</strain>
    </source>
</reference>
<dbReference type="RefSeq" id="WP_176529635.1">
    <property type="nucleotide sequence ID" value="NZ_CP088022.1"/>
</dbReference>
<keyword evidence="6" id="KW-0342">GTP-binding</keyword>
<evidence type="ECO:0000256" key="3">
    <source>
        <dbReference type="ARBA" id="ARBA00022741"/>
    </source>
</evidence>
<keyword evidence="3" id="KW-0547">Nucleotide-binding</keyword>
<dbReference type="SUPFAM" id="SSF144010">
    <property type="entry name" value="CofE-like"/>
    <property type="match status" value="1"/>
</dbReference>
<evidence type="ECO:0000256" key="7">
    <source>
        <dbReference type="ARBA" id="ARBA00023211"/>
    </source>
</evidence>